<dbReference type="EMBL" id="CP000934">
    <property type="protein sequence ID" value="ACE86211.1"/>
    <property type="molecule type" value="Genomic_DNA"/>
</dbReference>
<dbReference type="InterPro" id="IPR050984">
    <property type="entry name" value="Gfo/Idh/MocA_domain"/>
</dbReference>
<dbReference type="Pfam" id="PF01408">
    <property type="entry name" value="GFO_IDH_MocA"/>
    <property type="match status" value="1"/>
</dbReference>
<dbReference type="EC" id="1.1.1.179" evidence="5"/>
<name>B3PKT1_CELJU</name>
<dbReference type="InterPro" id="IPR055170">
    <property type="entry name" value="GFO_IDH_MocA-like_dom"/>
</dbReference>
<evidence type="ECO:0000259" key="4">
    <source>
        <dbReference type="Pfam" id="PF22725"/>
    </source>
</evidence>
<protein>
    <submittedName>
        <fullName evidence="5">AGR_pAT_7p, (AF151698) GlnP/GlnQ homolog</fullName>
        <ecNumber evidence="5">1.1.1.179</ecNumber>
    </submittedName>
</protein>
<evidence type="ECO:0000256" key="1">
    <source>
        <dbReference type="ARBA" id="ARBA00010928"/>
    </source>
</evidence>
<keyword evidence="6" id="KW-1185">Reference proteome</keyword>
<dbReference type="InterPro" id="IPR036291">
    <property type="entry name" value="NAD(P)-bd_dom_sf"/>
</dbReference>
<dbReference type="GO" id="GO:0047837">
    <property type="term" value="F:D-xylose 1-dehydrogenase (NADP+) activity"/>
    <property type="evidence" value="ECO:0007669"/>
    <property type="project" value="UniProtKB-EC"/>
</dbReference>
<dbReference type="SUPFAM" id="SSF51735">
    <property type="entry name" value="NAD(P)-binding Rossmann-fold domains"/>
    <property type="match status" value="1"/>
</dbReference>
<dbReference type="InterPro" id="IPR000683">
    <property type="entry name" value="Gfo/Idh/MocA-like_OxRdtase_N"/>
</dbReference>
<evidence type="ECO:0000313" key="6">
    <source>
        <dbReference type="Proteomes" id="UP000001036"/>
    </source>
</evidence>
<evidence type="ECO:0000256" key="2">
    <source>
        <dbReference type="ARBA" id="ARBA00023002"/>
    </source>
</evidence>
<proteinExistence type="inferred from homology"/>
<dbReference type="RefSeq" id="WP_012486499.1">
    <property type="nucleotide sequence ID" value="NC_010995.1"/>
</dbReference>
<dbReference type="PANTHER" id="PTHR22604:SF105">
    <property type="entry name" value="TRANS-1,2-DIHYDROBENZENE-1,2-DIOL DEHYDROGENASE"/>
    <property type="match status" value="1"/>
</dbReference>
<reference evidence="5 6" key="1">
    <citation type="journal article" date="2008" name="J. Bacteriol.">
        <title>Insights into plant cell wall degradation from the genome sequence of the soil bacterium Cellvibrio japonicus.</title>
        <authorList>
            <person name="Deboy R.T."/>
            <person name="Mongodin E.F."/>
            <person name="Fouts D.E."/>
            <person name="Tailford L.E."/>
            <person name="Khouri H."/>
            <person name="Emerson J.B."/>
            <person name="Mohamoud Y."/>
            <person name="Watkins K."/>
            <person name="Henrissat B."/>
            <person name="Gilbert H.J."/>
            <person name="Nelson K.E."/>
        </authorList>
    </citation>
    <scope>NUCLEOTIDE SEQUENCE [LARGE SCALE GENOMIC DNA]</scope>
    <source>
        <strain evidence="5 6">Ueda107</strain>
    </source>
</reference>
<dbReference type="AlphaFoldDB" id="B3PKT1"/>
<dbReference type="eggNOG" id="COG0673">
    <property type="taxonomic scope" value="Bacteria"/>
</dbReference>
<dbReference type="Proteomes" id="UP000001036">
    <property type="component" value="Chromosome"/>
</dbReference>
<feature type="domain" description="GFO/IDH/MocA-like oxidoreductase" evidence="4">
    <location>
        <begin position="133"/>
        <end position="248"/>
    </location>
</feature>
<comment type="similarity">
    <text evidence="1">Belongs to the Gfo/Idh/MocA family.</text>
</comment>
<evidence type="ECO:0000313" key="5">
    <source>
        <dbReference type="EMBL" id="ACE86211.1"/>
    </source>
</evidence>
<dbReference type="Pfam" id="PF22725">
    <property type="entry name" value="GFO_IDH_MocA_C3"/>
    <property type="match status" value="1"/>
</dbReference>
<feature type="domain" description="Gfo/Idh/MocA-like oxidoreductase N-terminal" evidence="3">
    <location>
        <begin position="5"/>
        <end position="114"/>
    </location>
</feature>
<keyword evidence="2 5" id="KW-0560">Oxidoreductase</keyword>
<dbReference type="HOGENOM" id="CLU_023194_5_0_6"/>
<dbReference type="SUPFAM" id="SSF55347">
    <property type="entry name" value="Glyceraldehyde-3-phosphate dehydrogenase-like, C-terminal domain"/>
    <property type="match status" value="1"/>
</dbReference>
<dbReference type="KEGG" id="cja:CJA_0838"/>
<evidence type="ECO:0000259" key="3">
    <source>
        <dbReference type="Pfam" id="PF01408"/>
    </source>
</evidence>
<dbReference type="Gene3D" id="3.40.50.720">
    <property type="entry name" value="NAD(P)-binding Rossmann-like Domain"/>
    <property type="match status" value="1"/>
</dbReference>
<dbReference type="PANTHER" id="PTHR22604">
    <property type="entry name" value="OXIDOREDUCTASES"/>
    <property type="match status" value="1"/>
</dbReference>
<dbReference type="STRING" id="498211.CJA_0838"/>
<organism evidence="5 6">
    <name type="scientific">Cellvibrio japonicus (strain Ueda107)</name>
    <name type="common">Pseudomonas fluorescens subsp. cellulosa</name>
    <dbReference type="NCBI Taxonomy" id="498211"/>
    <lineage>
        <taxon>Bacteria</taxon>
        <taxon>Pseudomonadati</taxon>
        <taxon>Pseudomonadota</taxon>
        <taxon>Gammaproteobacteria</taxon>
        <taxon>Cellvibrionales</taxon>
        <taxon>Cellvibrionaceae</taxon>
        <taxon>Cellvibrio</taxon>
    </lineage>
</organism>
<dbReference type="GO" id="GO:0000166">
    <property type="term" value="F:nucleotide binding"/>
    <property type="evidence" value="ECO:0007669"/>
    <property type="project" value="InterPro"/>
</dbReference>
<dbReference type="OrthoDB" id="9781031at2"/>
<gene>
    <name evidence="5" type="ordered locus">CJA_0838</name>
</gene>
<accession>B3PKT1</accession>
<dbReference type="Gene3D" id="3.30.360.10">
    <property type="entry name" value="Dihydrodipicolinate Reductase, domain 2"/>
    <property type="match status" value="1"/>
</dbReference>
<sequence length="329" mass="35626">MRKVRWGVLSTAKIGRTKVIPALQASDLNQVVAIGSRDLAGARQCAADLGIEKAYGSYEALLADPDIDAIYNPLPNHLHVDWSIKALQAGKHVLCEKPLGMDTADAQRLVEAAAGYPHLKTMEAFMYRFHPQWQTAKQLVDSGKLGQLRTIHSQFSYNNREAGNIRNKRAMGGGALLDIGCYCISLSRWLYNSEPLQVMGQITPFPGQEVDCQVSGILQFAEGNATFTAATKIEPRQYIEASGEAGSLAIAVPFNPPGDRPAEITLKHNGEADVLSIAATDQYRVMGDAFACSVLDDTPVPTPLSDAIANMRIIDAIFTSAATGRWIAL</sequence>